<sequence>MMEEIENLPEEEKEKEILLQLPNSYFERGVKKGRQEGIEEGMKEGKLEGIEEGKKEVILKLIEKGMSISEIADITEYSQEEIKKFADK</sequence>
<evidence type="ECO:0000313" key="1">
    <source>
        <dbReference type="EMBL" id="GEN89752.1"/>
    </source>
</evidence>
<evidence type="ECO:0000313" key="2">
    <source>
        <dbReference type="Proteomes" id="UP000321558"/>
    </source>
</evidence>
<name>A0A511ZQM7_9BACI</name>
<reference evidence="1 2" key="1">
    <citation type="submission" date="2019-07" db="EMBL/GenBank/DDBJ databases">
        <title>Whole genome shotgun sequence of Oceanobacillus sojae NBRC 105379.</title>
        <authorList>
            <person name="Hosoyama A."/>
            <person name="Uohara A."/>
            <person name="Ohji S."/>
            <person name="Ichikawa N."/>
        </authorList>
    </citation>
    <scope>NUCLEOTIDE SEQUENCE [LARGE SCALE GENOMIC DNA]</scope>
    <source>
        <strain evidence="1 2">NBRC 105379</strain>
    </source>
</reference>
<comment type="caution">
    <text evidence="1">The sequence shown here is derived from an EMBL/GenBank/DDBJ whole genome shotgun (WGS) entry which is preliminary data.</text>
</comment>
<dbReference type="Proteomes" id="UP000321558">
    <property type="component" value="Unassembled WGS sequence"/>
</dbReference>
<dbReference type="AlphaFoldDB" id="A0A511ZQM7"/>
<protein>
    <recommendedName>
        <fullName evidence="3">Transposase</fullName>
    </recommendedName>
</protein>
<dbReference type="EMBL" id="BJYM01000028">
    <property type="protein sequence ID" value="GEN89752.1"/>
    <property type="molecule type" value="Genomic_DNA"/>
</dbReference>
<organism evidence="1 2">
    <name type="scientific">Oceanobacillus sojae</name>
    <dbReference type="NCBI Taxonomy" id="582851"/>
    <lineage>
        <taxon>Bacteria</taxon>
        <taxon>Bacillati</taxon>
        <taxon>Bacillota</taxon>
        <taxon>Bacilli</taxon>
        <taxon>Bacillales</taxon>
        <taxon>Bacillaceae</taxon>
        <taxon>Oceanobacillus</taxon>
    </lineage>
</organism>
<accession>A0A511ZQM7</accession>
<proteinExistence type="predicted"/>
<evidence type="ECO:0008006" key="3">
    <source>
        <dbReference type="Google" id="ProtNLM"/>
    </source>
</evidence>
<gene>
    <name evidence="1" type="ORF">OSO01_44910</name>
</gene>
<keyword evidence="2" id="KW-1185">Reference proteome</keyword>